<dbReference type="PROSITE" id="PS00028">
    <property type="entry name" value="ZINC_FINGER_C2H2_1"/>
    <property type="match status" value="1"/>
</dbReference>
<feature type="domain" description="C2H2-type" evidence="3">
    <location>
        <begin position="179"/>
        <end position="207"/>
    </location>
</feature>
<comment type="caution">
    <text evidence="4">The sequence shown here is derived from an EMBL/GenBank/DDBJ whole genome shotgun (WGS) entry which is preliminary data.</text>
</comment>
<dbReference type="SUPFAM" id="SSF56399">
    <property type="entry name" value="ADP-ribosylation"/>
    <property type="match status" value="1"/>
</dbReference>
<dbReference type="STRING" id="29655.A0A0K9P5T5"/>
<name>A0A0K9P5T5_ZOSMR</name>
<evidence type="ECO:0000313" key="4">
    <source>
        <dbReference type="EMBL" id="KMZ64373.1"/>
    </source>
</evidence>
<reference evidence="5" key="1">
    <citation type="journal article" date="2016" name="Nature">
        <title>The genome of the seagrass Zostera marina reveals angiosperm adaptation to the sea.</title>
        <authorList>
            <person name="Olsen J.L."/>
            <person name="Rouze P."/>
            <person name="Verhelst B."/>
            <person name="Lin Y.-C."/>
            <person name="Bayer T."/>
            <person name="Collen J."/>
            <person name="Dattolo E."/>
            <person name="De Paoli E."/>
            <person name="Dittami S."/>
            <person name="Maumus F."/>
            <person name="Michel G."/>
            <person name="Kersting A."/>
            <person name="Lauritano C."/>
            <person name="Lohaus R."/>
            <person name="Toepel M."/>
            <person name="Tonon T."/>
            <person name="Vanneste K."/>
            <person name="Amirebrahimi M."/>
            <person name="Brakel J."/>
            <person name="Bostroem C."/>
            <person name="Chovatia M."/>
            <person name="Grimwood J."/>
            <person name="Jenkins J.W."/>
            <person name="Jueterbock A."/>
            <person name="Mraz A."/>
            <person name="Stam W.T."/>
            <person name="Tice H."/>
            <person name="Bornberg-Bauer E."/>
            <person name="Green P.J."/>
            <person name="Pearson G.A."/>
            <person name="Procaccini G."/>
            <person name="Duarte C.M."/>
            <person name="Schmutz J."/>
            <person name="Reusch T.B.H."/>
            <person name="Van de Peer Y."/>
        </authorList>
    </citation>
    <scope>NUCLEOTIDE SEQUENCE [LARGE SCALE GENOMIC DNA]</scope>
    <source>
        <strain evidence="5">cv. Finnish</strain>
    </source>
</reference>
<keyword evidence="1" id="KW-0862">Zinc</keyword>
<dbReference type="Gene3D" id="3.90.228.10">
    <property type="match status" value="1"/>
</dbReference>
<organism evidence="4 5">
    <name type="scientific">Zostera marina</name>
    <name type="common">Eelgrass</name>
    <dbReference type="NCBI Taxonomy" id="29655"/>
    <lineage>
        <taxon>Eukaryota</taxon>
        <taxon>Viridiplantae</taxon>
        <taxon>Streptophyta</taxon>
        <taxon>Embryophyta</taxon>
        <taxon>Tracheophyta</taxon>
        <taxon>Spermatophyta</taxon>
        <taxon>Magnoliopsida</taxon>
        <taxon>Liliopsida</taxon>
        <taxon>Zosteraceae</taxon>
        <taxon>Zostera</taxon>
    </lineage>
</organism>
<evidence type="ECO:0000256" key="1">
    <source>
        <dbReference type="PROSITE-ProRule" id="PRU00042"/>
    </source>
</evidence>
<keyword evidence="5" id="KW-1185">Reference proteome</keyword>
<dbReference type="PANTHER" id="PTHR31681:SF3">
    <property type="entry name" value="OS04G0690100 PROTEIN"/>
    <property type="match status" value="1"/>
</dbReference>
<proteinExistence type="predicted"/>
<dbReference type="PANTHER" id="PTHR31681">
    <property type="entry name" value="C2H2-LIKE ZINC FINGER PROTEIN"/>
    <property type="match status" value="1"/>
</dbReference>
<dbReference type="AlphaFoldDB" id="A0A0K9P5T5"/>
<keyword evidence="1" id="KW-0479">Metal-binding</keyword>
<dbReference type="GO" id="GO:0008270">
    <property type="term" value="F:zinc ion binding"/>
    <property type="evidence" value="ECO:0007669"/>
    <property type="project" value="UniProtKB-KW"/>
</dbReference>
<keyword evidence="1" id="KW-0863">Zinc-finger</keyword>
<dbReference type="OMA" id="CNSIPHC"/>
<evidence type="ECO:0000256" key="2">
    <source>
        <dbReference type="SAM" id="MobiDB-lite"/>
    </source>
</evidence>
<feature type="region of interest" description="Disordered" evidence="2">
    <location>
        <begin position="109"/>
        <end position="138"/>
    </location>
</feature>
<dbReference type="PROSITE" id="PS50157">
    <property type="entry name" value="ZINC_FINGER_C2H2_2"/>
    <property type="match status" value="1"/>
</dbReference>
<dbReference type="EMBL" id="LFYR01001161">
    <property type="protein sequence ID" value="KMZ64373.1"/>
    <property type="molecule type" value="Genomic_DNA"/>
</dbReference>
<feature type="compositionally biased region" description="Low complexity" evidence="2">
    <location>
        <begin position="110"/>
        <end position="138"/>
    </location>
</feature>
<feature type="region of interest" description="Disordered" evidence="2">
    <location>
        <begin position="1"/>
        <end position="32"/>
    </location>
</feature>
<dbReference type="InterPro" id="IPR013087">
    <property type="entry name" value="Znf_C2H2_type"/>
</dbReference>
<evidence type="ECO:0000313" key="5">
    <source>
        <dbReference type="Proteomes" id="UP000036987"/>
    </source>
</evidence>
<dbReference type="OrthoDB" id="9514740at2759"/>
<dbReference type="Proteomes" id="UP000036987">
    <property type="component" value="Unassembled WGS sequence"/>
</dbReference>
<sequence length="405" mass="45211">MAETRKPRNPTTKRNHHRNQKHTQKKAEKTPSWDTLRDMFSCKHHYQEKEDKRKYARTGCSVSLCKIKENSKGTIMGGIAPSIASKKWISSVNGCRSVKGPLHEINGPVSSSFSSRSSTQSPNATTSSSSSSNTAASNSLGGSFRVLYLRRFSGCYECHTVVDPIHGVKKNPSFRSTIFCCSECGEIFMKSETLEFHQAVKHAVSELGPEDTGRKIVEIIFQSSWIKRQTQVCHIDRILKINNKQKTLDKFDEYRDSIKSKATKLSKKYPRCIADGNELLRFHSTSFTCSIGSNGSTKLCNGTPNCNICSILKDGFKVDVSGRIKTMATSGRAHDTADVGSENEKRAMLVCRVIAGRIKRGRDFAEEYDSVCGPTGLYSKVDKLFVFNPKAILPCFLVIYRIFTP</sequence>
<gene>
    <name evidence="4" type="ORF">ZOSMA_373G00210</name>
</gene>
<accession>A0A0K9P5T5</accession>
<evidence type="ECO:0000259" key="3">
    <source>
        <dbReference type="PROSITE" id="PS50157"/>
    </source>
</evidence>
<protein>
    <submittedName>
        <fullName evidence="4">C2H2-like zinc finger protein</fullName>
    </submittedName>
</protein>
<feature type="compositionally biased region" description="Basic residues" evidence="2">
    <location>
        <begin position="7"/>
        <end position="24"/>
    </location>
</feature>